<evidence type="ECO:0000256" key="1">
    <source>
        <dbReference type="SAM" id="MobiDB-lite"/>
    </source>
</evidence>
<feature type="region of interest" description="Disordered" evidence="1">
    <location>
        <begin position="395"/>
        <end position="415"/>
    </location>
</feature>
<dbReference type="Proteomes" id="UP000029120">
    <property type="component" value="Chromosome 8"/>
</dbReference>
<proteinExistence type="predicted"/>
<feature type="region of interest" description="Disordered" evidence="1">
    <location>
        <begin position="91"/>
        <end position="116"/>
    </location>
</feature>
<protein>
    <submittedName>
        <fullName evidence="2">Uncharacterized protein</fullName>
    </submittedName>
</protein>
<feature type="region of interest" description="Disordered" evidence="1">
    <location>
        <begin position="294"/>
        <end position="325"/>
    </location>
</feature>
<dbReference type="AlphaFoldDB" id="A0A087G4S4"/>
<sequence>MRIKPSTQKESNHFLTTCLNKRNLESNISLGFKNLTPEGIGFNSDSSRSSDEKGSTFRTHVRIGRGKASCTCPILRKQREFKAEFLLEEYESQEESSPAGGFDTSSEDEKQGSKCGPTRDLAHQIFLEADAEKLTSLLDVLVFASHEMEAQLTTKDGRFRRNGRLVSFSWLPIVKDSSSESQSADSGDDVHDTADERVMRKLIIHYPKRSVQLKLLPEELRWNLEARGSVTISGVGIKRSETNVGQRLCMEKPQYLLSNFFSIDMPYKDNKPQETEEQQSNNECARLTIEDHQYPWFNPPRRSPEPEDEELPPPDAKRRRYGQGNQHIQTCVDTLKNQVSDKVKLGDKFEVNERQKIEKEYSKKDGCGSGIISEHKELLQAQLEIQKQVNTYTICRPGEAGGESATEEEDESHNG</sequence>
<accession>A0A087G4S4</accession>
<organism evidence="2 3">
    <name type="scientific">Arabis alpina</name>
    <name type="common">Alpine rock-cress</name>
    <dbReference type="NCBI Taxonomy" id="50452"/>
    <lineage>
        <taxon>Eukaryota</taxon>
        <taxon>Viridiplantae</taxon>
        <taxon>Streptophyta</taxon>
        <taxon>Embryophyta</taxon>
        <taxon>Tracheophyta</taxon>
        <taxon>Spermatophyta</taxon>
        <taxon>Magnoliopsida</taxon>
        <taxon>eudicotyledons</taxon>
        <taxon>Gunneridae</taxon>
        <taxon>Pentapetalae</taxon>
        <taxon>rosids</taxon>
        <taxon>malvids</taxon>
        <taxon>Brassicales</taxon>
        <taxon>Brassicaceae</taxon>
        <taxon>Arabideae</taxon>
        <taxon>Arabis</taxon>
    </lineage>
</organism>
<evidence type="ECO:0000313" key="2">
    <source>
        <dbReference type="EMBL" id="KFK24876.1"/>
    </source>
</evidence>
<evidence type="ECO:0000313" key="3">
    <source>
        <dbReference type="Proteomes" id="UP000029120"/>
    </source>
</evidence>
<keyword evidence="3" id="KW-1185">Reference proteome</keyword>
<name>A0A087G4S4_ARAAL</name>
<gene>
    <name evidence="2" type="ordered locus">AALP_Aa8g036300</name>
</gene>
<feature type="compositionally biased region" description="Acidic residues" evidence="1">
    <location>
        <begin position="405"/>
        <end position="415"/>
    </location>
</feature>
<reference evidence="3" key="1">
    <citation type="journal article" date="2015" name="Nat. Plants">
        <title>Genome expansion of Arabis alpina linked with retrotransposition and reduced symmetric DNA methylation.</title>
        <authorList>
            <person name="Willing E.M."/>
            <person name="Rawat V."/>
            <person name="Mandakova T."/>
            <person name="Maumus F."/>
            <person name="James G.V."/>
            <person name="Nordstroem K.J."/>
            <person name="Becker C."/>
            <person name="Warthmann N."/>
            <person name="Chica C."/>
            <person name="Szarzynska B."/>
            <person name="Zytnicki M."/>
            <person name="Albani M.C."/>
            <person name="Kiefer C."/>
            <person name="Bergonzi S."/>
            <person name="Castaings L."/>
            <person name="Mateos J.L."/>
            <person name="Berns M.C."/>
            <person name="Bujdoso N."/>
            <person name="Piofczyk T."/>
            <person name="de Lorenzo L."/>
            <person name="Barrero-Sicilia C."/>
            <person name="Mateos I."/>
            <person name="Piednoel M."/>
            <person name="Hagmann J."/>
            <person name="Chen-Min-Tao R."/>
            <person name="Iglesias-Fernandez R."/>
            <person name="Schuster S.C."/>
            <person name="Alonso-Blanco C."/>
            <person name="Roudier F."/>
            <person name="Carbonero P."/>
            <person name="Paz-Ares J."/>
            <person name="Davis S.J."/>
            <person name="Pecinka A."/>
            <person name="Quesneville H."/>
            <person name="Colot V."/>
            <person name="Lysak M.A."/>
            <person name="Weigel D."/>
            <person name="Coupland G."/>
            <person name="Schneeberger K."/>
        </authorList>
    </citation>
    <scope>NUCLEOTIDE SEQUENCE [LARGE SCALE GENOMIC DNA]</scope>
    <source>
        <strain evidence="3">cv. Pajares</strain>
    </source>
</reference>
<dbReference type="Gramene" id="KFK24876">
    <property type="protein sequence ID" value="KFK24876"/>
    <property type="gene ID" value="AALP_AA8G036300"/>
</dbReference>
<dbReference type="EMBL" id="CM002876">
    <property type="protein sequence ID" value="KFK24876.1"/>
    <property type="molecule type" value="Genomic_DNA"/>
</dbReference>